<keyword evidence="2" id="KW-1185">Reference proteome</keyword>
<sequence length="181" mass="20022">MADQRAPTTQMLLRLSFCLWNSSRTGYWSRAGVRGYGSRERASKRVGSDDMYSPELEQMIDRAPARLYIKAGRPRRTGSIKWDENGGRASTCELQSTGDEAIVVYYVFAPPPSSPIDERVEAAPCNTWSAKLLRSVDLSQVVVGLANRMLGLESYTTRYVQGPGTMDIIMSKVQSTTASPS</sequence>
<gene>
    <name evidence="1" type="ORF">NUW54_g10141</name>
</gene>
<dbReference type="EMBL" id="JANSHE010003578">
    <property type="protein sequence ID" value="KAJ2985474.1"/>
    <property type="molecule type" value="Genomic_DNA"/>
</dbReference>
<evidence type="ECO:0000313" key="1">
    <source>
        <dbReference type="EMBL" id="KAJ2985474.1"/>
    </source>
</evidence>
<reference evidence="1" key="1">
    <citation type="submission" date="2022-08" db="EMBL/GenBank/DDBJ databases">
        <title>Genome Sequence of Pycnoporus sanguineus.</title>
        <authorList>
            <person name="Buettner E."/>
        </authorList>
    </citation>
    <scope>NUCLEOTIDE SEQUENCE</scope>
    <source>
        <strain evidence="1">CG-C14</strain>
    </source>
</reference>
<organism evidence="1 2">
    <name type="scientific">Trametes sanguinea</name>
    <dbReference type="NCBI Taxonomy" id="158606"/>
    <lineage>
        <taxon>Eukaryota</taxon>
        <taxon>Fungi</taxon>
        <taxon>Dikarya</taxon>
        <taxon>Basidiomycota</taxon>
        <taxon>Agaricomycotina</taxon>
        <taxon>Agaricomycetes</taxon>
        <taxon>Polyporales</taxon>
        <taxon>Polyporaceae</taxon>
        <taxon>Trametes</taxon>
    </lineage>
</organism>
<protein>
    <submittedName>
        <fullName evidence="1">Uncharacterized protein</fullName>
    </submittedName>
</protein>
<name>A0ACC1P486_9APHY</name>
<dbReference type="Proteomes" id="UP001144978">
    <property type="component" value="Unassembled WGS sequence"/>
</dbReference>
<accession>A0ACC1P486</accession>
<evidence type="ECO:0000313" key="2">
    <source>
        <dbReference type="Proteomes" id="UP001144978"/>
    </source>
</evidence>
<comment type="caution">
    <text evidence="1">The sequence shown here is derived from an EMBL/GenBank/DDBJ whole genome shotgun (WGS) entry which is preliminary data.</text>
</comment>
<proteinExistence type="predicted"/>